<gene>
    <name evidence="1" type="ORF">HNP46_002893</name>
</gene>
<evidence type="ECO:0000313" key="1">
    <source>
        <dbReference type="EMBL" id="MBB4864033.1"/>
    </source>
</evidence>
<dbReference type="RefSeq" id="WP_184589930.1">
    <property type="nucleotide sequence ID" value="NZ_JACHLI010000009.1"/>
</dbReference>
<accession>A0A7W7KL25</accession>
<proteinExistence type="predicted"/>
<dbReference type="Proteomes" id="UP000566995">
    <property type="component" value="Unassembled WGS sequence"/>
</dbReference>
<dbReference type="Gene3D" id="1.10.238.160">
    <property type="match status" value="1"/>
</dbReference>
<organism evidence="1 2">
    <name type="scientific">Pseudomonas nitroreducens</name>
    <dbReference type="NCBI Taxonomy" id="46680"/>
    <lineage>
        <taxon>Bacteria</taxon>
        <taxon>Pseudomonadati</taxon>
        <taxon>Pseudomonadota</taxon>
        <taxon>Gammaproteobacteria</taxon>
        <taxon>Pseudomonadales</taxon>
        <taxon>Pseudomonadaceae</taxon>
        <taxon>Pseudomonas</taxon>
    </lineage>
</organism>
<dbReference type="SUPFAM" id="SSF46955">
    <property type="entry name" value="Putative DNA-binding domain"/>
    <property type="match status" value="1"/>
</dbReference>
<dbReference type="InterPro" id="IPR010260">
    <property type="entry name" value="AlpA"/>
</dbReference>
<dbReference type="PANTHER" id="PTHR36154">
    <property type="entry name" value="DNA-BINDING TRANSCRIPTIONAL ACTIVATOR ALPA"/>
    <property type="match status" value="1"/>
</dbReference>
<evidence type="ECO:0000313" key="2">
    <source>
        <dbReference type="Proteomes" id="UP000566995"/>
    </source>
</evidence>
<dbReference type="AlphaFoldDB" id="A0A7W7KL25"/>
<reference evidence="1 2" key="1">
    <citation type="submission" date="2020-08" db="EMBL/GenBank/DDBJ databases">
        <title>Functional genomics of gut bacteria from endangered species of beetles.</title>
        <authorList>
            <person name="Carlos-Shanley C."/>
        </authorList>
    </citation>
    <scope>NUCLEOTIDE SEQUENCE [LARGE SCALE GENOMIC DNA]</scope>
    <source>
        <strain evidence="1 2">S00179</strain>
    </source>
</reference>
<dbReference type="Pfam" id="PF05930">
    <property type="entry name" value="Phage_AlpA"/>
    <property type="match status" value="1"/>
</dbReference>
<dbReference type="InterPro" id="IPR009061">
    <property type="entry name" value="DNA-bd_dom_put_sf"/>
</dbReference>
<dbReference type="InterPro" id="IPR052931">
    <property type="entry name" value="Prophage_regulatory_activator"/>
</dbReference>
<protein>
    <submittedName>
        <fullName evidence="1">Prophage regulatory protein</fullName>
    </submittedName>
</protein>
<name>A0A7W7KL25_PSENT</name>
<dbReference type="EMBL" id="JACHLI010000009">
    <property type="protein sequence ID" value="MBB4864033.1"/>
    <property type="molecule type" value="Genomic_DNA"/>
</dbReference>
<sequence>MKLLRQKKVLEMTGLKRSSLYNYIALGLFPRPVALGRRAVAWVEAEILEWITSRIRERDERVVGKKV</sequence>
<dbReference type="PANTHER" id="PTHR36154:SF1">
    <property type="entry name" value="DNA-BINDING TRANSCRIPTIONAL ACTIVATOR ALPA"/>
    <property type="match status" value="1"/>
</dbReference>
<comment type="caution">
    <text evidence="1">The sequence shown here is derived from an EMBL/GenBank/DDBJ whole genome shotgun (WGS) entry which is preliminary data.</text>
</comment>